<dbReference type="EMBL" id="DTDH01000179">
    <property type="protein sequence ID" value="HGT99094.1"/>
    <property type="molecule type" value="Genomic_DNA"/>
</dbReference>
<dbReference type="PROSITE" id="PS00028">
    <property type="entry name" value="ZINC_FINGER_C2H2_1"/>
    <property type="match status" value="1"/>
</dbReference>
<evidence type="ECO:0000313" key="3">
    <source>
        <dbReference type="EMBL" id="HGT99094.1"/>
    </source>
</evidence>
<dbReference type="AlphaFoldDB" id="A0A7J3MZZ9"/>
<comment type="caution">
    <text evidence="3">The sequence shown here is derived from an EMBL/GenBank/DDBJ whole genome shotgun (WGS) entry which is preliminary data.</text>
</comment>
<feature type="domain" description="C2H2-type" evidence="1">
    <location>
        <begin position="65"/>
        <end position="85"/>
    </location>
</feature>
<evidence type="ECO:0000259" key="1">
    <source>
        <dbReference type="PROSITE" id="PS00028"/>
    </source>
</evidence>
<dbReference type="InterPro" id="IPR013087">
    <property type="entry name" value="Znf_C2H2_type"/>
</dbReference>
<evidence type="ECO:0000313" key="2">
    <source>
        <dbReference type="EMBL" id="HFQ79066.1"/>
    </source>
</evidence>
<reference evidence="3" key="1">
    <citation type="journal article" date="2020" name="mSystems">
        <title>Genome- and Community-Level Interaction Insights into Carbon Utilization and Element Cycling Functions of Hydrothermarchaeota in Hydrothermal Sediment.</title>
        <authorList>
            <person name="Zhou Z."/>
            <person name="Liu Y."/>
            <person name="Xu W."/>
            <person name="Pan J."/>
            <person name="Luo Z.H."/>
            <person name="Li M."/>
        </authorList>
    </citation>
    <scope>NUCLEOTIDE SEQUENCE [LARGE SCALE GENOMIC DNA]</scope>
    <source>
        <strain evidence="2">SpSt-629</strain>
        <strain evidence="3">SpSt-688</strain>
    </source>
</reference>
<accession>A0A7J3MZZ9</accession>
<protein>
    <recommendedName>
        <fullName evidence="1">C2H2-type domain-containing protein</fullName>
    </recommendedName>
</protein>
<gene>
    <name evidence="2" type="ORF">ENT99_05110</name>
    <name evidence="3" type="ORF">ENU64_06675</name>
</gene>
<sequence length="105" mass="12230">MCTESSDVCGRCIFFKPHIYFPYVGYCVVKQNAVSFEVQGFCESFRPSSIDELRTILREKGWLYCVNCRKIIYDENELKEHVEKHFISPDVTLDESIAEEAYIGD</sequence>
<organism evidence="3">
    <name type="scientific">Ignisphaera aggregans</name>
    <dbReference type="NCBI Taxonomy" id="334771"/>
    <lineage>
        <taxon>Archaea</taxon>
        <taxon>Thermoproteota</taxon>
        <taxon>Thermoprotei</taxon>
        <taxon>Desulfurococcales</taxon>
        <taxon>Desulfurococcaceae</taxon>
        <taxon>Ignisphaera</taxon>
    </lineage>
</organism>
<proteinExistence type="predicted"/>
<name>A0A7J3MZZ9_9CREN</name>
<dbReference type="EMBL" id="DTAU01000100">
    <property type="protein sequence ID" value="HFQ79066.1"/>
    <property type="molecule type" value="Genomic_DNA"/>
</dbReference>